<proteinExistence type="predicted"/>
<reference evidence="4 5" key="1">
    <citation type="submission" date="2016-11" db="EMBL/GenBank/DDBJ databases">
        <authorList>
            <person name="Jaros S."/>
            <person name="Januszkiewicz K."/>
            <person name="Wedrychowicz H."/>
        </authorList>
    </citation>
    <scope>NUCLEOTIDE SEQUENCE [LARGE SCALE GENOMIC DNA]</scope>
    <source>
        <strain evidence="4 5">DSM 10502</strain>
    </source>
</reference>
<keyword evidence="5" id="KW-1185">Reference proteome</keyword>
<keyword evidence="1" id="KW-0732">Signal</keyword>
<dbReference type="PANTHER" id="PTHR43208">
    <property type="entry name" value="ABC TRANSPORTER SUBSTRATE-BINDING PROTEIN"/>
    <property type="match status" value="1"/>
</dbReference>
<dbReference type="Pfam" id="PF02608">
    <property type="entry name" value="Bmp"/>
    <property type="match status" value="1"/>
</dbReference>
<dbReference type="OrthoDB" id="9769871at2"/>
<feature type="transmembrane region" description="Helical" evidence="2">
    <location>
        <begin position="12"/>
        <end position="33"/>
    </location>
</feature>
<name>A0A1M4YJV6_9FIRM</name>
<keyword evidence="2" id="KW-0812">Transmembrane</keyword>
<dbReference type="PANTHER" id="PTHR43208:SF1">
    <property type="entry name" value="ABC TRANSPORTER SUBSTRATE-BINDING PROTEIN"/>
    <property type="match status" value="1"/>
</dbReference>
<keyword evidence="2" id="KW-0472">Membrane</keyword>
<keyword evidence="2" id="KW-1133">Transmembrane helix</keyword>
<dbReference type="Proteomes" id="UP000184404">
    <property type="component" value="Unassembled WGS sequence"/>
</dbReference>
<dbReference type="RefSeq" id="WP_072935858.1">
    <property type="nucleotide sequence ID" value="NZ_FQUG01000006.1"/>
</dbReference>
<dbReference type="InterPro" id="IPR003760">
    <property type="entry name" value="PnrA-like"/>
</dbReference>
<evidence type="ECO:0000313" key="4">
    <source>
        <dbReference type="EMBL" id="SHF05943.1"/>
    </source>
</evidence>
<dbReference type="GO" id="GO:0005886">
    <property type="term" value="C:plasma membrane"/>
    <property type="evidence" value="ECO:0007669"/>
    <property type="project" value="InterPro"/>
</dbReference>
<evidence type="ECO:0000313" key="5">
    <source>
        <dbReference type="Proteomes" id="UP000184404"/>
    </source>
</evidence>
<organism evidence="4 5">
    <name type="scientific">Schwartzia succinivorans DSM 10502</name>
    <dbReference type="NCBI Taxonomy" id="1123243"/>
    <lineage>
        <taxon>Bacteria</taxon>
        <taxon>Bacillati</taxon>
        <taxon>Bacillota</taxon>
        <taxon>Negativicutes</taxon>
        <taxon>Selenomonadales</taxon>
        <taxon>Selenomonadaceae</taxon>
        <taxon>Schwartzia</taxon>
    </lineage>
</organism>
<dbReference type="Gene3D" id="3.40.50.2300">
    <property type="match status" value="2"/>
</dbReference>
<evidence type="ECO:0000259" key="3">
    <source>
        <dbReference type="Pfam" id="PF02608"/>
    </source>
</evidence>
<sequence>MKGFRNMLSGRYVIVLLILVFFTVAAGVIMSFAGSGEKEQTAVGMVLPANYGEIMAASAQYDGMKAACEEMNIKLIVRKNSDIELLDDDIRALSEQGIGMIFLSTPSYVQAAKALVGGYPDIAFSTSTPNQYKKNMTGYFIRMFEGRYYAGVAAGMMSDSNVVGYCTGKETGEVRADINAFAMGVRKVKPDARILVITASSEELMDGKIKRAVRENKLDVITYHRLERNVEKTADELGIDYIGAFSPSPSKSPHHLFDVCISWKMYFIDMLKSYKKGDLNYVDNHWTGMETGTVYLTGYSERVTPEARKKVQECIGKINDGEFIFTGPVYDNSGVLRINDGDIMPDSAMMSNLSWYVKGVEKFD</sequence>
<evidence type="ECO:0000256" key="1">
    <source>
        <dbReference type="ARBA" id="ARBA00022729"/>
    </source>
</evidence>
<evidence type="ECO:0000256" key="2">
    <source>
        <dbReference type="SAM" id="Phobius"/>
    </source>
</evidence>
<gene>
    <name evidence="4" type="ORF">SAMN02745190_01778</name>
</gene>
<accession>A0A1M4YJV6</accession>
<feature type="domain" description="ABC transporter substrate-binding protein PnrA-like" evidence="3">
    <location>
        <begin position="57"/>
        <end position="307"/>
    </location>
</feature>
<dbReference type="EMBL" id="FQUG01000006">
    <property type="protein sequence ID" value="SHF05943.1"/>
    <property type="molecule type" value="Genomic_DNA"/>
</dbReference>
<protein>
    <submittedName>
        <fullName evidence="4">Basic membrane protein A</fullName>
    </submittedName>
</protein>
<dbReference type="STRING" id="1123243.SAMN02745190_01778"/>
<dbReference type="AlphaFoldDB" id="A0A1M4YJV6"/>
<dbReference type="InterPro" id="IPR052910">
    <property type="entry name" value="ABC-Purine-Binding"/>
</dbReference>